<dbReference type="EMBL" id="CP002447">
    <property type="protein sequence ID" value="ADV14690.1"/>
    <property type="molecule type" value="Genomic_DNA"/>
</dbReference>
<feature type="region of interest" description="Disordered" evidence="1">
    <location>
        <begin position="207"/>
        <end position="227"/>
    </location>
</feature>
<feature type="signal peptide" evidence="2">
    <location>
        <begin position="1"/>
        <end position="23"/>
    </location>
</feature>
<dbReference type="AlphaFoldDB" id="E8TGH7"/>
<evidence type="ECO:0000256" key="2">
    <source>
        <dbReference type="SAM" id="SignalP"/>
    </source>
</evidence>
<gene>
    <name evidence="3" type="ordered locus">Mesci_5596</name>
</gene>
<evidence type="ECO:0000313" key="3">
    <source>
        <dbReference type="EMBL" id="ADV14690.1"/>
    </source>
</evidence>
<dbReference type="STRING" id="765698.Mesci_5596"/>
<reference evidence="4" key="1">
    <citation type="submission" date="2011-01" db="EMBL/GenBank/DDBJ databases">
        <title>Complete sequence of chromosome of Mesorhizobium ciceri bv. biserrulae WSM1271.</title>
        <authorList>
            <person name="Lucas S."/>
            <person name="Copeland A."/>
            <person name="Lapidus A."/>
            <person name="Cheng J.-F."/>
            <person name="Goodwin L."/>
            <person name="Pitluck S."/>
            <person name="Teshima H."/>
            <person name="Detter J.C."/>
            <person name="Han C."/>
            <person name="Tapia R."/>
            <person name="Land M."/>
            <person name="Hauser L."/>
            <person name="Kyrpides N."/>
            <person name="Ivanova N."/>
            <person name="Nandasena K."/>
            <person name="Reeve W.G."/>
            <person name="Howieson J.G."/>
            <person name="O'Hara G."/>
            <person name="Tiwari R.P."/>
            <person name="Woyke T."/>
        </authorList>
    </citation>
    <scope>NUCLEOTIDE SEQUENCE [LARGE SCALE GENOMIC DNA]</scope>
    <source>
        <strain evidence="4">HAMBI 2942 / LMG 23838 / WSM1271</strain>
    </source>
</reference>
<feature type="chain" id="PRO_5003231670" evidence="2">
    <location>
        <begin position="24"/>
        <end position="227"/>
    </location>
</feature>
<organism evidence="3 4">
    <name type="scientific">Mesorhizobium ciceri biovar biserrulae (strain HAMBI 2942 / LMG 23838 / WSM1271)</name>
    <dbReference type="NCBI Taxonomy" id="765698"/>
    <lineage>
        <taxon>Bacteria</taxon>
        <taxon>Pseudomonadati</taxon>
        <taxon>Pseudomonadota</taxon>
        <taxon>Alphaproteobacteria</taxon>
        <taxon>Hyphomicrobiales</taxon>
        <taxon>Phyllobacteriaceae</taxon>
        <taxon>Mesorhizobium</taxon>
    </lineage>
</organism>
<dbReference type="KEGG" id="mci:Mesci_5596"/>
<dbReference type="Proteomes" id="UP000007471">
    <property type="component" value="Chromosome"/>
</dbReference>
<accession>E8TGH7</accession>
<evidence type="ECO:0000256" key="1">
    <source>
        <dbReference type="SAM" id="MobiDB-lite"/>
    </source>
</evidence>
<sequence length="227" mass="24071" precursor="true">MRFAKLVVTTFAVSFLLSTQARSQLIVTDPAVTVQAGLTAGSTAAMLIKSAQTLATTIEMVEILKSSFAVTGLLGALNQGNHYPSSNKLEGQMFDARAPVSTMARTIVQDPTRRVTGTDSEAKLLEGQITGAANAAALAADTLDTMDKRLKANDNTPGQLSRSRNIVQATVTNGLVLKQIHDAVIQNVEATSLLTMTTAQGSLHAVEEAATQRRERQDTAKMFGTLP</sequence>
<name>E8TGH7_MESCW</name>
<dbReference type="OrthoDB" id="8071245at2"/>
<dbReference type="GeneID" id="90992917"/>
<dbReference type="RefSeq" id="WP_013533340.1">
    <property type="nucleotide sequence ID" value="NC_014923.1"/>
</dbReference>
<dbReference type="HOGENOM" id="CLU_1255117_0_0_5"/>
<feature type="compositionally biased region" description="Basic and acidic residues" evidence="1">
    <location>
        <begin position="207"/>
        <end position="219"/>
    </location>
</feature>
<keyword evidence="2" id="KW-0732">Signal</keyword>
<protein>
    <submittedName>
        <fullName evidence="3">Type IV secretion system protein VirB5</fullName>
    </submittedName>
</protein>
<evidence type="ECO:0000313" key="4">
    <source>
        <dbReference type="Proteomes" id="UP000007471"/>
    </source>
</evidence>
<dbReference type="PATRIC" id="fig|765698.3.peg.6119"/>
<proteinExistence type="predicted"/>